<evidence type="ECO:0000256" key="1">
    <source>
        <dbReference type="SAM" id="SignalP"/>
    </source>
</evidence>
<organism evidence="2 3">
    <name type="scientific">Plectosphaerella cucumerina</name>
    <dbReference type="NCBI Taxonomy" id="40658"/>
    <lineage>
        <taxon>Eukaryota</taxon>
        <taxon>Fungi</taxon>
        <taxon>Dikarya</taxon>
        <taxon>Ascomycota</taxon>
        <taxon>Pezizomycotina</taxon>
        <taxon>Sordariomycetes</taxon>
        <taxon>Hypocreomycetidae</taxon>
        <taxon>Glomerellales</taxon>
        <taxon>Plectosphaerellaceae</taxon>
        <taxon>Plectosphaerella</taxon>
    </lineage>
</organism>
<dbReference type="InterPro" id="IPR008979">
    <property type="entry name" value="Galactose-bd-like_sf"/>
</dbReference>
<proteinExistence type="predicted"/>
<dbReference type="PANTHER" id="PTHR36848:SF2">
    <property type="entry name" value="SECRETED PROTEIN"/>
    <property type="match status" value="1"/>
</dbReference>
<keyword evidence="3" id="KW-1185">Reference proteome</keyword>
<dbReference type="SUPFAM" id="SSF49785">
    <property type="entry name" value="Galactose-binding domain-like"/>
    <property type="match status" value="1"/>
</dbReference>
<protein>
    <recommendedName>
        <fullName evidence="4">Secreted protein</fullName>
    </recommendedName>
</protein>
<dbReference type="Proteomes" id="UP000813385">
    <property type="component" value="Unassembled WGS sequence"/>
</dbReference>
<evidence type="ECO:0008006" key="4">
    <source>
        <dbReference type="Google" id="ProtNLM"/>
    </source>
</evidence>
<feature type="signal peptide" evidence="1">
    <location>
        <begin position="1"/>
        <end position="23"/>
    </location>
</feature>
<keyword evidence="1" id="KW-0732">Signal</keyword>
<dbReference type="OrthoDB" id="2588159at2759"/>
<reference evidence="2" key="1">
    <citation type="journal article" date="2021" name="Nat. Commun.">
        <title>Genetic determinants of endophytism in the Arabidopsis root mycobiome.</title>
        <authorList>
            <person name="Mesny F."/>
            <person name="Miyauchi S."/>
            <person name="Thiergart T."/>
            <person name="Pickel B."/>
            <person name="Atanasova L."/>
            <person name="Karlsson M."/>
            <person name="Huettel B."/>
            <person name="Barry K.W."/>
            <person name="Haridas S."/>
            <person name="Chen C."/>
            <person name="Bauer D."/>
            <person name="Andreopoulos W."/>
            <person name="Pangilinan J."/>
            <person name="LaButti K."/>
            <person name="Riley R."/>
            <person name="Lipzen A."/>
            <person name="Clum A."/>
            <person name="Drula E."/>
            <person name="Henrissat B."/>
            <person name="Kohler A."/>
            <person name="Grigoriev I.V."/>
            <person name="Martin F.M."/>
            <person name="Hacquard S."/>
        </authorList>
    </citation>
    <scope>NUCLEOTIDE SEQUENCE</scope>
    <source>
        <strain evidence="2">MPI-CAGE-AT-0016</strain>
    </source>
</reference>
<gene>
    <name evidence="2" type="ORF">B0T11DRAFT_355528</name>
</gene>
<comment type="caution">
    <text evidence="2">The sequence shown here is derived from an EMBL/GenBank/DDBJ whole genome shotgun (WGS) entry which is preliminary data.</text>
</comment>
<evidence type="ECO:0000313" key="3">
    <source>
        <dbReference type="Proteomes" id="UP000813385"/>
    </source>
</evidence>
<feature type="chain" id="PRO_5035427597" description="Secreted protein" evidence="1">
    <location>
        <begin position="24"/>
        <end position="1009"/>
    </location>
</feature>
<sequence>MRLSLNLARGALVLALAPLGGLASGSASHSGSTSSFENPAARDRPRFRYWLPDASVDPQTLKSDIEAAGSIGAGGVELVPFYNYGGELGGPPPGVDWSRYGFGTPAYIEILRAALEAHEENGLAIDFAFGPSEGQGVPAFPDDEGLQWELVTHTSPVSREGHFNDTLPGWASGSLVAAVAAYVVSSVNVTTTAPGQAGPTQVVYEDMVLRNRTLEDLSDKVSPSTGRLVARFPRPCGAGRFRIFAFYERRTEAKNLKFKNLNNATATIWDHGSYTVDHFSARGAKVTTDFWDKHILSDPEIKAKLRLVGNYGWEDSLELKSTQSWSPTLPARFQARFGYDMRRYLPLFVFGNNNINLQKDKPGILRARLDIDSAGFFNDYRAALADGYIEYIETLRAWLRDTLDAELSVQPSYNMPMDMLSIVPHVDAPESESLQGHNNVDGYRTFSGPANLAGKNIISNELGAVFNRAYSITIPELLHMAHRCFSGGVNQVVIHGQSYSGDYANTTWPGHVPFRYYASDLWNTKRPDWDHGLGQALEYLGRIQHVQRQGLARVDVAVYHKKSITDPDFNTIYQAEDLISNGWSFNYLTAENLELEQAVVENGILAPSGPSYVALVLPSSSNLTLAALERLEQYAQGGLPIVFSGSTQGYYPEGSSADEDVMLARLNALLEIDNVHAVPDGEVSGLLYSLGLAPRVGVRTDGLCYTTWREDPATGTDYAYVFSDTAASSGELVVSSVKRPLLLDPWTGTRTELLHYRVEDGRTIIPLTLAGNQSAIFAISDSDGDAPRPWFNNLPAETLRAGRGSDGLFVDLPASTSGVAVLSSGEEVRLDSAAPAAWNLSGWTLVAEHWEAPEDMSRASVVAEKRNTTIELDGLDSWLDIPSLANASGIGYYTTVFEWTAPLDARIGAYVRFPPALNAVTAHVNGRSVGTPDYAAPVADISDHLVAGRNEITAVVPSTMWNYIRTKMDVIENGGLPPIIGMFAPLPPPTENGLVGTVSIIPVERVHVS</sequence>
<name>A0A8K0TEZ0_9PEZI</name>
<dbReference type="AlphaFoldDB" id="A0A8K0TEZ0"/>
<dbReference type="InterPro" id="IPR053161">
    <property type="entry name" value="Ulvan_degrading_GH"/>
</dbReference>
<evidence type="ECO:0000313" key="2">
    <source>
        <dbReference type="EMBL" id="KAH7358936.1"/>
    </source>
</evidence>
<accession>A0A8K0TEZ0</accession>
<dbReference type="PANTHER" id="PTHR36848">
    <property type="entry name" value="DNA-BINDING PROTEIN (PUTATIVE SECRETED PROTEIN)-RELATED"/>
    <property type="match status" value="1"/>
</dbReference>
<dbReference type="Pfam" id="PF17132">
    <property type="entry name" value="Glyco_hydro_106"/>
    <property type="match status" value="1"/>
</dbReference>
<dbReference type="EMBL" id="JAGPXD010000004">
    <property type="protein sequence ID" value="KAH7358936.1"/>
    <property type="molecule type" value="Genomic_DNA"/>
</dbReference>